<keyword evidence="2 6" id="KW-0699">rRNA-binding</keyword>
<evidence type="ECO:0000256" key="5">
    <source>
        <dbReference type="ARBA" id="ARBA00023274"/>
    </source>
</evidence>
<dbReference type="AlphaFoldDB" id="A0A1F5YP77"/>
<dbReference type="PRINTS" id="PR00973">
    <property type="entry name" value="RIBOSOMALS17"/>
</dbReference>
<dbReference type="GO" id="GO:0003735">
    <property type="term" value="F:structural constituent of ribosome"/>
    <property type="evidence" value="ECO:0007669"/>
    <property type="project" value="UniProtKB-UniRule"/>
</dbReference>
<dbReference type="Gene3D" id="2.40.50.140">
    <property type="entry name" value="Nucleic acid-binding proteins"/>
    <property type="match status" value="1"/>
</dbReference>
<dbReference type="GO" id="GO:0006412">
    <property type="term" value="P:translation"/>
    <property type="evidence" value="ECO:0007669"/>
    <property type="project" value="UniProtKB-UniRule"/>
</dbReference>
<comment type="caution">
    <text evidence="7">The sequence shown here is derived from an EMBL/GenBank/DDBJ whole genome shotgun (WGS) entry which is preliminary data.</text>
</comment>
<comment type="subunit">
    <text evidence="6">Part of the 30S ribosomal subunit.</text>
</comment>
<keyword evidence="5 6" id="KW-0687">Ribonucleoprotein</keyword>
<comment type="similarity">
    <text evidence="1 6">Belongs to the universal ribosomal protein uS17 family.</text>
</comment>
<dbReference type="STRING" id="1817867.A3F83_08840"/>
<dbReference type="Proteomes" id="UP000179129">
    <property type="component" value="Unassembled WGS sequence"/>
</dbReference>
<protein>
    <recommendedName>
        <fullName evidence="6">Small ribosomal subunit protein uS17</fullName>
    </recommendedName>
</protein>
<dbReference type="EMBL" id="MFIX01000200">
    <property type="protein sequence ID" value="OGG01999.1"/>
    <property type="molecule type" value="Genomic_DNA"/>
</dbReference>
<evidence type="ECO:0000256" key="2">
    <source>
        <dbReference type="ARBA" id="ARBA00022730"/>
    </source>
</evidence>
<dbReference type="InterPro" id="IPR000266">
    <property type="entry name" value="Ribosomal_uS17"/>
</dbReference>
<gene>
    <name evidence="6" type="primary">rpsQ</name>
    <name evidence="7" type="ORF">A3F83_08840</name>
</gene>
<evidence type="ECO:0000256" key="4">
    <source>
        <dbReference type="ARBA" id="ARBA00022980"/>
    </source>
</evidence>
<comment type="function">
    <text evidence="6">One of the primary rRNA binding proteins, it binds specifically to the 5'-end of 16S ribosomal RNA.</text>
</comment>
<accession>A0A1F5YP77</accession>
<evidence type="ECO:0000256" key="1">
    <source>
        <dbReference type="ARBA" id="ARBA00010254"/>
    </source>
</evidence>
<dbReference type="NCBIfam" id="TIGR03635">
    <property type="entry name" value="uS17_bact"/>
    <property type="match status" value="1"/>
</dbReference>
<dbReference type="HAMAP" id="MF_01345_B">
    <property type="entry name" value="Ribosomal_uS17_B"/>
    <property type="match status" value="1"/>
</dbReference>
<dbReference type="CDD" id="cd00364">
    <property type="entry name" value="Ribosomal_uS17"/>
    <property type="match status" value="1"/>
</dbReference>
<name>A0A1F5YP77_9BACT</name>
<evidence type="ECO:0000313" key="7">
    <source>
        <dbReference type="EMBL" id="OGG01999.1"/>
    </source>
</evidence>
<keyword evidence="3 6" id="KW-0694">RNA-binding</keyword>
<reference evidence="7 8" key="1">
    <citation type="journal article" date="2016" name="Nat. Commun.">
        <title>Thousands of microbial genomes shed light on interconnected biogeochemical processes in an aquifer system.</title>
        <authorList>
            <person name="Anantharaman K."/>
            <person name="Brown C.T."/>
            <person name="Hug L.A."/>
            <person name="Sharon I."/>
            <person name="Castelle C.J."/>
            <person name="Probst A.J."/>
            <person name="Thomas B.C."/>
            <person name="Singh A."/>
            <person name="Wilkins M.J."/>
            <person name="Karaoz U."/>
            <person name="Brodie E.L."/>
            <person name="Williams K.H."/>
            <person name="Hubbard S.S."/>
            <person name="Banfield J.F."/>
        </authorList>
    </citation>
    <scope>NUCLEOTIDE SEQUENCE [LARGE SCALE GENOMIC DNA]</scope>
</reference>
<dbReference type="NCBIfam" id="NF004123">
    <property type="entry name" value="PRK05610.1"/>
    <property type="match status" value="1"/>
</dbReference>
<evidence type="ECO:0000256" key="3">
    <source>
        <dbReference type="ARBA" id="ARBA00022884"/>
    </source>
</evidence>
<sequence length="85" mass="9923">MERNNRKSRVGVVVGDKMHKTILVRVDRQIMHPIYGKAIRRSKKYVAHDEKNECKVGNTVRIVETRPLSKTKHWRVVEVLSTGEE</sequence>
<dbReference type="GO" id="GO:0022627">
    <property type="term" value="C:cytosolic small ribosomal subunit"/>
    <property type="evidence" value="ECO:0007669"/>
    <property type="project" value="UniProtKB-UniRule"/>
</dbReference>
<dbReference type="InterPro" id="IPR012340">
    <property type="entry name" value="NA-bd_OB-fold"/>
</dbReference>
<evidence type="ECO:0000313" key="8">
    <source>
        <dbReference type="Proteomes" id="UP000179129"/>
    </source>
</evidence>
<dbReference type="InterPro" id="IPR019984">
    <property type="entry name" value="Ribosomal_uS17_bact/chlr"/>
</dbReference>
<keyword evidence="4 6" id="KW-0689">Ribosomal protein</keyword>
<organism evidence="7 8">
    <name type="scientific">Candidatus Glassbacteria bacterium RIFCSPLOWO2_12_FULL_58_11</name>
    <dbReference type="NCBI Taxonomy" id="1817867"/>
    <lineage>
        <taxon>Bacteria</taxon>
        <taxon>Candidatus Glassiibacteriota</taxon>
    </lineage>
</organism>
<dbReference type="PANTHER" id="PTHR10744:SF1">
    <property type="entry name" value="SMALL RIBOSOMAL SUBUNIT PROTEIN US17M"/>
    <property type="match status" value="1"/>
</dbReference>
<dbReference type="PANTHER" id="PTHR10744">
    <property type="entry name" value="40S RIBOSOMAL PROTEIN S11 FAMILY MEMBER"/>
    <property type="match status" value="1"/>
</dbReference>
<dbReference type="Pfam" id="PF00366">
    <property type="entry name" value="Ribosomal_S17"/>
    <property type="match status" value="1"/>
</dbReference>
<proteinExistence type="inferred from homology"/>
<dbReference type="SUPFAM" id="SSF50249">
    <property type="entry name" value="Nucleic acid-binding proteins"/>
    <property type="match status" value="1"/>
</dbReference>
<dbReference type="GO" id="GO:0019843">
    <property type="term" value="F:rRNA binding"/>
    <property type="evidence" value="ECO:0007669"/>
    <property type="project" value="UniProtKB-UniRule"/>
</dbReference>
<evidence type="ECO:0000256" key="6">
    <source>
        <dbReference type="HAMAP-Rule" id="MF_01345"/>
    </source>
</evidence>